<keyword evidence="5" id="KW-0963">Cytoplasm</keyword>
<sequence>MASTSAASGSAQMTLDQLVQRVQSASTSHTELLQLLKKFGKASSSSSSSAGQAQSGPATGTRASASSSSNSATTAGAGAQGSASHESATSTSAAPAAASHSLEGRLQDGSDPLRVLDPTLHALAYLYILNARLGGTRPDWTELGPLVQAWCETCDLEFARSVPDQVLHLASQLCMLAEASNQLSLPLQPLNALLARYPLPGHLTALHPLFLRVVMASQLYPVAHEVLSRDITDVDKSLFPIRYQDHLLYHYLGGTILALLGDYTRAASLLETCVSAPGSHASMIQVDAHKKLVLVQLLAFGKVQSLPRYTSQAVSQAIKVLSAPYAEYASAFRTLDRSKVAAAVEKGRDVFARDLNLGLVSLCEDSLRRRQIQNLTETYLTLSLGAICSHVGMDAAAEKDLKEVETEIGEMVSNRQIYATLTPPAEPSSSSSSSARAETIVTFSDDPESYLSHETVARVTRAIENAQKLEKKWGYEANKLEASREFVQKAWSTAATGPASGVGGGAGAAGGGYPSFPGMGGALPGFPDDIDYGSYSPHAGGDGSSWIDRQDDYDMDSE</sequence>
<comment type="subcellular location">
    <subcellularLocation>
        <location evidence="2">Cytoplasm</location>
    </subcellularLocation>
    <subcellularLocation>
        <location evidence="1">Nucleus</location>
    </subcellularLocation>
</comment>
<organism evidence="10 11">
    <name type="scientific">Rhodotorula mucilaginosa</name>
    <name type="common">Yeast</name>
    <name type="synonym">Rhodotorula rubra</name>
    <dbReference type="NCBI Taxonomy" id="5537"/>
    <lineage>
        <taxon>Eukaryota</taxon>
        <taxon>Fungi</taxon>
        <taxon>Dikarya</taxon>
        <taxon>Basidiomycota</taxon>
        <taxon>Pucciniomycotina</taxon>
        <taxon>Microbotryomycetes</taxon>
        <taxon>Sporidiobolales</taxon>
        <taxon>Sporidiobolaceae</taxon>
        <taxon>Rhodotorula</taxon>
    </lineage>
</organism>
<dbReference type="Pfam" id="PF01399">
    <property type="entry name" value="PCI"/>
    <property type="match status" value="1"/>
</dbReference>
<evidence type="ECO:0000256" key="1">
    <source>
        <dbReference type="ARBA" id="ARBA00004123"/>
    </source>
</evidence>
<feature type="compositionally biased region" description="Low complexity" evidence="8">
    <location>
        <begin position="42"/>
        <end position="101"/>
    </location>
</feature>
<protein>
    <recommendedName>
        <fullName evidence="4">COP9 signalosome complex subunit 3</fullName>
    </recommendedName>
</protein>
<dbReference type="AlphaFoldDB" id="A0A9P7B4Y5"/>
<dbReference type="PANTHER" id="PTHR10758">
    <property type="entry name" value="26S PROTEASOME NON-ATPASE REGULATORY SUBUNIT 3/COP9 SIGNALOSOME COMPLEX SUBUNIT 3"/>
    <property type="match status" value="1"/>
</dbReference>
<dbReference type="Proteomes" id="UP000777482">
    <property type="component" value="Unassembled WGS sequence"/>
</dbReference>
<evidence type="ECO:0000256" key="6">
    <source>
        <dbReference type="ARBA" id="ARBA00022790"/>
    </source>
</evidence>
<proteinExistence type="inferred from homology"/>
<comment type="caution">
    <text evidence="10">The sequence shown here is derived from an EMBL/GenBank/DDBJ whole genome shotgun (WGS) entry which is preliminary data.</text>
</comment>
<evidence type="ECO:0000256" key="4">
    <source>
        <dbReference type="ARBA" id="ARBA00014878"/>
    </source>
</evidence>
<evidence type="ECO:0000313" key="11">
    <source>
        <dbReference type="Proteomes" id="UP000777482"/>
    </source>
</evidence>
<evidence type="ECO:0000256" key="3">
    <source>
        <dbReference type="ARBA" id="ARBA00007084"/>
    </source>
</evidence>
<dbReference type="Pfam" id="PF22788">
    <property type="entry name" value="COP9_hel_rpt"/>
    <property type="match status" value="1"/>
</dbReference>
<evidence type="ECO:0000256" key="2">
    <source>
        <dbReference type="ARBA" id="ARBA00004496"/>
    </source>
</evidence>
<evidence type="ECO:0000256" key="7">
    <source>
        <dbReference type="ARBA" id="ARBA00023242"/>
    </source>
</evidence>
<comment type="similarity">
    <text evidence="3">Belongs to the CSN3 family.</text>
</comment>
<dbReference type="InterPro" id="IPR050756">
    <property type="entry name" value="CSN3"/>
</dbReference>
<dbReference type="OrthoDB" id="29061at2759"/>
<accession>A0A9P7B4Y5</accession>
<keyword evidence="7" id="KW-0539">Nucleus</keyword>
<keyword evidence="6" id="KW-0736">Signalosome</keyword>
<evidence type="ECO:0000256" key="8">
    <source>
        <dbReference type="SAM" id="MobiDB-lite"/>
    </source>
</evidence>
<dbReference type="GO" id="GO:0008180">
    <property type="term" value="C:COP9 signalosome"/>
    <property type="evidence" value="ECO:0007669"/>
    <property type="project" value="UniProtKB-KW"/>
</dbReference>
<dbReference type="InterPro" id="IPR055089">
    <property type="entry name" value="COP9_N"/>
</dbReference>
<evidence type="ECO:0000256" key="5">
    <source>
        <dbReference type="ARBA" id="ARBA00022490"/>
    </source>
</evidence>
<gene>
    <name evidence="10" type="ORF">C6P46_004728</name>
</gene>
<dbReference type="GO" id="GO:0006511">
    <property type="term" value="P:ubiquitin-dependent protein catabolic process"/>
    <property type="evidence" value="ECO:0007669"/>
    <property type="project" value="TreeGrafter"/>
</dbReference>
<feature type="region of interest" description="Disordered" evidence="8">
    <location>
        <begin position="42"/>
        <end position="105"/>
    </location>
</feature>
<dbReference type="EMBL" id="PUHQ01000047">
    <property type="protein sequence ID" value="KAG0660098.1"/>
    <property type="molecule type" value="Genomic_DNA"/>
</dbReference>
<name>A0A9P7B4Y5_RHOMI</name>
<evidence type="ECO:0000259" key="9">
    <source>
        <dbReference type="PROSITE" id="PS50250"/>
    </source>
</evidence>
<evidence type="ECO:0000313" key="10">
    <source>
        <dbReference type="EMBL" id="KAG0660098.1"/>
    </source>
</evidence>
<reference evidence="10 11" key="1">
    <citation type="submission" date="2020-11" db="EMBL/GenBank/DDBJ databases">
        <title>Kefir isolates.</title>
        <authorList>
            <person name="Marcisauskas S."/>
            <person name="Kim Y."/>
            <person name="Blasche S."/>
        </authorList>
    </citation>
    <scope>NUCLEOTIDE SEQUENCE [LARGE SCALE GENOMIC DNA]</scope>
    <source>
        <strain evidence="10 11">KR</strain>
    </source>
</reference>
<feature type="domain" description="PCI" evidence="9">
    <location>
        <begin position="262"/>
        <end position="435"/>
    </location>
</feature>
<dbReference type="PROSITE" id="PS50250">
    <property type="entry name" value="PCI"/>
    <property type="match status" value="1"/>
</dbReference>
<dbReference type="PANTHER" id="PTHR10758:SF1">
    <property type="entry name" value="COP9 SIGNALOSOME COMPLEX SUBUNIT 3"/>
    <property type="match status" value="1"/>
</dbReference>
<dbReference type="GO" id="GO:0005737">
    <property type="term" value="C:cytoplasm"/>
    <property type="evidence" value="ECO:0007669"/>
    <property type="project" value="UniProtKB-SubCell"/>
</dbReference>
<feature type="region of interest" description="Disordered" evidence="8">
    <location>
        <begin position="527"/>
        <end position="558"/>
    </location>
</feature>
<dbReference type="InterPro" id="IPR000717">
    <property type="entry name" value="PCI_dom"/>
</dbReference>
<dbReference type="SMART" id="SM00088">
    <property type="entry name" value="PINT"/>
    <property type="match status" value="1"/>
</dbReference>
<keyword evidence="11" id="KW-1185">Reference proteome</keyword>